<dbReference type="PANTHER" id="PTHR34348:SF1">
    <property type="entry name" value="SURFEIT LOCUS PROTEIN 2"/>
    <property type="match status" value="1"/>
</dbReference>
<keyword evidence="3" id="KW-1185">Reference proteome</keyword>
<reference evidence="3" key="3">
    <citation type="journal article" date="2013" name="Nature">
        <title>The zebrafish reference genome sequence and its relationship to the human genome.</title>
        <authorList>
            <consortium name="Genome Reference Consortium Zebrafish"/>
            <person name="Howe K."/>
            <person name="Clark M.D."/>
            <person name="Torroja C.F."/>
            <person name="Torrance J."/>
            <person name="Berthelot C."/>
            <person name="Muffato M."/>
            <person name="Collins J.E."/>
            <person name="Humphray S."/>
            <person name="McLaren K."/>
            <person name="Matthews L."/>
            <person name="McLaren S."/>
            <person name="Sealy I."/>
            <person name="Caccamo M."/>
            <person name="Churcher C."/>
            <person name="Scott C."/>
            <person name="Barrett J.C."/>
            <person name="Koch R."/>
            <person name="Rauch G.J."/>
            <person name="White S."/>
            <person name="Chow W."/>
            <person name="Kilian B."/>
            <person name="Quintais L.T."/>
            <person name="Guerra-Assuncao J.A."/>
            <person name="Zhou Y."/>
            <person name="Gu Y."/>
            <person name="Yen J."/>
            <person name="Vogel J.H."/>
            <person name="Eyre T."/>
            <person name="Redmond S."/>
            <person name="Banerjee R."/>
            <person name="Chi J."/>
            <person name="Fu B."/>
            <person name="Langley E."/>
            <person name="Maguire S.F."/>
            <person name="Laird G.K."/>
            <person name="Lloyd D."/>
            <person name="Kenyon E."/>
            <person name="Donaldson S."/>
            <person name="Sehra H."/>
            <person name="Almeida-King J."/>
            <person name="Loveland J."/>
            <person name="Trevanion S."/>
            <person name="Jones M."/>
            <person name="Quail M."/>
            <person name="Willey D."/>
            <person name="Hunt A."/>
            <person name="Burton J."/>
            <person name="Sims S."/>
            <person name="McLay K."/>
            <person name="Plumb B."/>
            <person name="Davis J."/>
            <person name="Clee C."/>
            <person name="Oliver K."/>
            <person name="Clark R."/>
            <person name="Riddle C."/>
            <person name="Elliot D."/>
            <person name="Eliott D."/>
            <person name="Threadgold G."/>
            <person name="Harden G."/>
            <person name="Ware D."/>
            <person name="Begum S."/>
            <person name="Mortimore B."/>
            <person name="Mortimer B."/>
            <person name="Kerry G."/>
            <person name="Heath P."/>
            <person name="Phillimore B."/>
            <person name="Tracey A."/>
            <person name="Corby N."/>
            <person name="Dunn M."/>
            <person name="Johnson C."/>
            <person name="Wood J."/>
            <person name="Clark S."/>
            <person name="Pelan S."/>
            <person name="Griffiths G."/>
            <person name="Smith M."/>
            <person name="Glithero R."/>
            <person name="Howden P."/>
            <person name="Barker N."/>
            <person name="Lloyd C."/>
            <person name="Stevens C."/>
            <person name="Harley J."/>
            <person name="Holt K."/>
            <person name="Panagiotidis G."/>
            <person name="Lovell J."/>
            <person name="Beasley H."/>
            <person name="Henderson C."/>
            <person name="Gordon D."/>
            <person name="Auger K."/>
            <person name="Wright D."/>
            <person name="Collins J."/>
            <person name="Raisen C."/>
            <person name="Dyer L."/>
            <person name="Leung K."/>
            <person name="Robertson L."/>
            <person name="Ambridge K."/>
            <person name="Leongamornlert D."/>
            <person name="McGuire S."/>
            <person name="Gilderthorp R."/>
            <person name="Griffiths C."/>
            <person name="Manthravadi D."/>
            <person name="Nichol S."/>
            <person name="Barker G."/>
            <person name="Whitehead S."/>
            <person name="Kay M."/>
            <person name="Brown J."/>
            <person name="Murnane C."/>
            <person name="Gray E."/>
            <person name="Humphries M."/>
            <person name="Sycamore N."/>
            <person name="Barker D."/>
            <person name="Saunders D."/>
            <person name="Wallis J."/>
            <person name="Babbage A."/>
            <person name="Hammond S."/>
            <person name="Mashreghi-Mohammadi M."/>
            <person name="Barr L."/>
            <person name="Martin S."/>
            <person name="Wray P."/>
            <person name="Ellington A."/>
            <person name="Matthews N."/>
            <person name="Ellwood M."/>
            <person name="Woodmansey R."/>
            <person name="Clark G."/>
            <person name="Cooper J."/>
            <person name="Cooper J."/>
            <person name="Tromans A."/>
            <person name="Grafham D."/>
            <person name="Skuce C."/>
            <person name="Pandian R."/>
            <person name="Andrews R."/>
            <person name="Harrison E."/>
            <person name="Kimberley A."/>
            <person name="Garnett J."/>
            <person name="Fosker N."/>
            <person name="Hall R."/>
            <person name="Garner P."/>
            <person name="Kelly D."/>
            <person name="Bird C."/>
            <person name="Palmer S."/>
            <person name="Gehring I."/>
            <person name="Berger A."/>
            <person name="Dooley C.M."/>
            <person name="Ersan-Urun Z."/>
            <person name="Eser C."/>
            <person name="Geiger H."/>
            <person name="Geisler M."/>
            <person name="Karotki L."/>
            <person name="Kirn A."/>
            <person name="Konantz J."/>
            <person name="Konantz M."/>
            <person name="Oberlander M."/>
            <person name="Rudolph-Geiger S."/>
            <person name="Teucke M."/>
            <person name="Lanz C."/>
            <person name="Raddatz G."/>
            <person name="Osoegawa K."/>
            <person name="Zhu B."/>
            <person name="Rapp A."/>
            <person name="Widaa S."/>
            <person name="Langford C."/>
            <person name="Yang F."/>
            <person name="Schuster S.C."/>
            <person name="Carter N.P."/>
            <person name="Harrow J."/>
            <person name="Ning Z."/>
            <person name="Herrero J."/>
            <person name="Searle S.M."/>
            <person name="Enright A."/>
            <person name="Geisler R."/>
            <person name="Plasterk R.H."/>
            <person name="Lee C."/>
            <person name="Westerfield M."/>
            <person name="de Jong P.J."/>
            <person name="Zon L.I."/>
            <person name="Postlethwait J.H."/>
            <person name="Nusslein-Volhard C."/>
            <person name="Hubbard T.J."/>
            <person name="Roest Crollius H."/>
            <person name="Rogers J."/>
            <person name="Stemple D.L."/>
        </authorList>
    </citation>
    <scope>NUCLEOTIDE SEQUENCE [LARGE SCALE GENOMIC DNA]</scope>
</reference>
<dbReference type="EMBL" id="BC078276">
    <property type="protein sequence ID" value="AAH78276.1"/>
    <property type="molecule type" value="mRNA"/>
</dbReference>
<accession>Q6DC16</accession>
<reference evidence="4" key="4">
    <citation type="submission" date="2025-04" db="UniProtKB">
        <authorList>
            <consortium name="RefSeq"/>
        </authorList>
    </citation>
    <scope>IDENTIFICATION</scope>
    <source>
        <strain evidence="4">Singapore</strain>
    </source>
</reference>
<dbReference type="ZFIN" id="ZDB-GENE-040801-86">
    <property type="gene designation" value="surf2"/>
</dbReference>
<name>Q6DC16_DANRE</name>
<dbReference type="Pfam" id="PF05477">
    <property type="entry name" value="SURF2"/>
    <property type="match status" value="1"/>
</dbReference>
<feature type="region of interest" description="Disordered" evidence="1">
    <location>
        <begin position="127"/>
        <end position="249"/>
    </location>
</feature>
<dbReference type="AGR" id="ZFIN:ZDB-GENE-040801-86"/>
<dbReference type="GeneID" id="445173"/>
<sequence>MEDLPEDLRSFLEKQPCFELTESKRIKCVLNGHEFPCSLSELQHFTSGKKYKKLSAQEQFNYSQYGPHITSSSKQPNHLFCKLTLRHINREPKEVLRHVSGKRYQKALAQYEECVRQGVKFVPVQLRKKQRRTESDEDTDRQVQKKTKKKRTEDSGVWAPSSSEEDNSDSEDSMSDLYPPSMFRLKNADDEQEMKDEDEDFQTDEDEEEMEVENQEQKRRKVQSAGFTKKFKKNNKKKGFKRVGRVNGK</sequence>
<evidence type="ECO:0007829" key="6">
    <source>
        <dbReference type="PeptideAtlas" id="Q6DC16"/>
    </source>
</evidence>
<organism evidence="2">
    <name type="scientific">Danio rerio</name>
    <name type="common">Zebrafish</name>
    <name type="synonym">Brachydanio rerio</name>
    <dbReference type="NCBI Taxonomy" id="7955"/>
    <lineage>
        <taxon>Eukaryota</taxon>
        <taxon>Metazoa</taxon>
        <taxon>Chordata</taxon>
        <taxon>Craniata</taxon>
        <taxon>Vertebrata</taxon>
        <taxon>Euteleostomi</taxon>
        <taxon>Actinopterygii</taxon>
        <taxon>Neopterygii</taxon>
        <taxon>Teleostei</taxon>
        <taxon>Ostariophysi</taxon>
        <taxon>Cypriniformes</taxon>
        <taxon>Danionidae</taxon>
        <taxon>Danioninae</taxon>
        <taxon>Danio</taxon>
    </lineage>
</organism>
<dbReference type="PhylomeDB" id="Q6DC16"/>
<gene>
    <name evidence="4 5" type="primary">surf2</name>
    <name evidence="2 4" type="ORF">zgc:101084</name>
</gene>
<dbReference type="Proteomes" id="UP000000437">
    <property type="component" value="Chromosome 5"/>
</dbReference>
<evidence type="ECO:0000313" key="4">
    <source>
        <dbReference type="RefSeq" id="NP_001003567.1"/>
    </source>
</evidence>
<dbReference type="PANTHER" id="PTHR34348">
    <property type="entry name" value="SURFEIT LOCUS PROTEIN 2"/>
    <property type="match status" value="1"/>
</dbReference>
<dbReference type="OrthoDB" id="127285at2759"/>
<feature type="compositionally biased region" description="Acidic residues" evidence="1">
    <location>
        <begin position="190"/>
        <end position="214"/>
    </location>
</feature>
<feature type="compositionally biased region" description="Basic residues" evidence="1">
    <location>
        <begin position="229"/>
        <end position="249"/>
    </location>
</feature>
<evidence type="ECO:0000313" key="3">
    <source>
        <dbReference type="Proteomes" id="UP000000437"/>
    </source>
</evidence>
<evidence type="ECO:0000313" key="2">
    <source>
        <dbReference type="EMBL" id="AAH78276.1"/>
    </source>
</evidence>
<evidence type="ECO:0000256" key="1">
    <source>
        <dbReference type="SAM" id="MobiDB-lite"/>
    </source>
</evidence>
<reference evidence="4" key="1">
    <citation type="journal article" date="2002" name="Proc. Natl. Acad. Sci. U.S.A.">
        <title>Generation and initial analysis of more than 15,000 full-length human and mouse cDNA sequences.</title>
        <authorList>
            <consortium name="Mammalian Gene Collection Program Team"/>
            <person name="Strausberg R.L."/>
            <person name="Feingold E.A."/>
            <person name="Grouse L.H."/>
            <person name="Derge J.G."/>
            <person name="Klausner R.D."/>
            <person name="Collins F.S."/>
            <person name="Wagner L."/>
            <person name="Shenmen C.M."/>
            <person name="Schuler G.D."/>
            <person name="Altschul S.F."/>
            <person name="Zeeberg B."/>
            <person name="Buetow K.H."/>
            <person name="Schaefer C.F."/>
            <person name="Bhat N.K."/>
            <person name="Hopkins R.F."/>
            <person name="Jordan H."/>
            <person name="Moore T."/>
            <person name="Max S.I."/>
            <person name="Wang J."/>
            <person name="Hsieh F."/>
            <person name="Diatchenko L."/>
            <person name="Marusina K."/>
            <person name="Farmer A.A."/>
            <person name="Rubin G.M."/>
            <person name="Hong L."/>
            <person name="Stapleton M."/>
            <person name="Soares M.B."/>
            <person name="Bonaldo M.F."/>
            <person name="Casavant T.L."/>
            <person name="Scheetz T.E."/>
            <person name="Brownstein M.J."/>
            <person name="Usdin T.B."/>
            <person name="Toshiyuki S."/>
            <person name="Carninci P."/>
            <person name="Prange C."/>
            <person name="Raha S.S."/>
            <person name="Loquellano N.A."/>
            <person name="Peters G.J."/>
            <person name="Abramson R.D."/>
            <person name="Mullahy S.J."/>
            <person name="Bosak S.A."/>
            <person name="McEwan P.J."/>
            <person name="McKernan K.J."/>
            <person name="Malek J.A."/>
            <person name="Gunaratne P.H."/>
            <person name="Richards S."/>
            <person name="Worley K.C."/>
            <person name="Hale S."/>
            <person name="Garcia A.M."/>
            <person name="Gay L.J."/>
            <person name="Hulyk S.W."/>
            <person name="Villalon D.K."/>
            <person name="Muzny D.M."/>
            <person name="Sodergren E.J."/>
            <person name="Lu X."/>
            <person name="Gibbs R.A."/>
            <person name="Fahey J."/>
            <person name="Helton E."/>
            <person name="Ketteman M."/>
            <person name="Madan A."/>
            <person name="Rodrigues S."/>
            <person name="Sanchez A."/>
            <person name="Whiting M."/>
            <person name="Madan A."/>
            <person name="Young A.C."/>
            <person name="Shevchenko Y."/>
            <person name="Bouffard G.G."/>
            <person name="Blakesley R.W."/>
            <person name="Touchman J.W."/>
            <person name="Green E.D."/>
            <person name="Dickson M.C."/>
            <person name="Rodriguez A.C."/>
            <person name="Grimwood J."/>
            <person name="Schmutz J."/>
            <person name="Myers R.M."/>
            <person name="Butterfield Y.S."/>
            <person name="Krzywinski M.I."/>
            <person name="Skalska U."/>
            <person name="Smailus D.E."/>
            <person name="Schnerch A."/>
            <person name="Schein J.E."/>
            <person name="Jones S.J."/>
            <person name="Marra M.A."/>
        </authorList>
    </citation>
    <scope>NUCLEOTIDE SEQUENCE</scope>
    <source>
        <strain evidence="4">Singapore</strain>
    </source>
</reference>
<dbReference type="CTD" id="6835"/>
<dbReference type="AlphaFoldDB" id="Q6DC16"/>
<evidence type="ECO:0000313" key="5">
    <source>
        <dbReference type="ZFIN" id="ZDB-GENE-040801-86"/>
    </source>
</evidence>
<reference evidence="2" key="2">
    <citation type="submission" date="2004-07" db="EMBL/GenBank/DDBJ databases">
        <authorList>
            <consortium name="NIH - Zebrafish Gene Collection (ZGC) project"/>
        </authorList>
    </citation>
    <scope>NUCLEOTIDE SEQUENCE [LARGE SCALE MRNA]</scope>
    <source>
        <strain evidence="2">Singapore local strain</strain>
        <tissue evidence="2">Embryo</tissue>
    </source>
</reference>
<keyword evidence="6" id="KW-1267">Proteomics identification</keyword>
<proteinExistence type="evidence at protein level"/>
<dbReference type="KEGG" id="dre:445173"/>
<dbReference type="RefSeq" id="NP_001003567.1">
    <property type="nucleotide sequence ID" value="NM_001003567.2"/>
</dbReference>
<protein>
    <submittedName>
        <fullName evidence="4">Surfeit locus protein 2</fullName>
    </submittedName>
    <submittedName>
        <fullName evidence="2">Zgc:101084</fullName>
    </submittedName>
</protein>
<feature type="compositionally biased region" description="Acidic residues" evidence="1">
    <location>
        <begin position="163"/>
        <end position="174"/>
    </location>
</feature>
<dbReference type="InterPro" id="IPR008833">
    <property type="entry name" value="Surf2"/>
</dbReference>